<comment type="function">
    <text evidence="2">May mediate accelerated ATP-independent bidirectional transbilayer migration of phospholipids upon binding calcium ions that results in a loss of phospholipid asymmetry in the plasma membrane.</text>
</comment>
<sequence>MFDQQVYPSEGEYGVSTVLPPASYAQPGKSGWAPMPLFSDYSSGCPPGLQALIPLDRIEFTRKTNDQGLAIKGTVKNMGGMKILKMKFHRSGEDITQSFYDNTGSEVLRCNTKAELCGQLCPCCCCLAESDGCGTKAEIEAPLGHTIAKTKQKNAWCAYEFKVKDGSGDTKLIVKGTLELEIETKSGKEIGKITAKQDKPGKITRTIKFPADLDIKMKAALLCF</sequence>
<keyword evidence="4" id="KW-1185">Reference proteome</keyword>
<comment type="similarity">
    <text evidence="1 2">Belongs to the phospholipid scramblase family.</text>
</comment>
<keyword evidence="2" id="KW-0106">Calcium</keyword>
<dbReference type="PANTHER" id="PTHR23248:SF9">
    <property type="entry name" value="PHOSPHOLIPID SCRAMBLASE"/>
    <property type="match status" value="1"/>
</dbReference>
<accession>A0ABP0GL68</accession>
<evidence type="ECO:0000313" key="3">
    <source>
        <dbReference type="EMBL" id="CAK8692496.1"/>
    </source>
</evidence>
<dbReference type="Pfam" id="PF03803">
    <property type="entry name" value="Scramblase"/>
    <property type="match status" value="1"/>
</dbReference>
<evidence type="ECO:0000313" key="4">
    <source>
        <dbReference type="Proteomes" id="UP001642483"/>
    </source>
</evidence>
<organism evidence="3 4">
    <name type="scientific">Clavelina lepadiformis</name>
    <name type="common">Light-bulb sea squirt</name>
    <name type="synonym">Ascidia lepadiformis</name>
    <dbReference type="NCBI Taxonomy" id="159417"/>
    <lineage>
        <taxon>Eukaryota</taxon>
        <taxon>Metazoa</taxon>
        <taxon>Chordata</taxon>
        <taxon>Tunicata</taxon>
        <taxon>Ascidiacea</taxon>
        <taxon>Aplousobranchia</taxon>
        <taxon>Clavelinidae</taxon>
        <taxon>Clavelina</taxon>
    </lineage>
</organism>
<comment type="cofactor">
    <cofactor evidence="2">
        <name>Ca(2+)</name>
        <dbReference type="ChEBI" id="CHEBI:29108"/>
    </cofactor>
</comment>
<evidence type="ECO:0000256" key="1">
    <source>
        <dbReference type="ARBA" id="ARBA00005350"/>
    </source>
</evidence>
<name>A0ABP0GL68_CLALP</name>
<dbReference type="PANTHER" id="PTHR23248">
    <property type="entry name" value="PHOSPHOLIPID SCRAMBLASE-RELATED"/>
    <property type="match status" value="1"/>
</dbReference>
<dbReference type="EMBL" id="CAWYQH010000130">
    <property type="protein sequence ID" value="CAK8692496.1"/>
    <property type="molecule type" value="Genomic_DNA"/>
</dbReference>
<keyword evidence="2" id="KW-0564">Palmitate</keyword>
<reference evidence="3 4" key="1">
    <citation type="submission" date="2024-02" db="EMBL/GenBank/DDBJ databases">
        <authorList>
            <person name="Daric V."/>
            <person name="Darras S."/>
        </authorList>
    </citation>
    <scope>NUCLEOTIDE SEQUENCE [LARGE SCALE GENOMIC DNA]</scope>
</reference>
<proteinExistence type="inferred from homology"/>
<keyword evidence="2" id="KW-0449">Lipoprotein</keyword>
<evidence type="ECO:0000256" key="2">
    <source>
        <dbReference type="RuleBase" id="RU363116"/>
    </source>
</evidence>
<gene>
    <name evidence="3" type="ORF">CVLEPA_LOCUS25760</name>
</gene>
<protein>
    <recommendedName>
        <fullName evidence="2">Phospholipid scramblase</fullName>
    </recommendedName>
</protein>
<dbReference type="Proteomes" id="UP001642483">
    <property type="component" value="Unassembled WGS sequence"/>
</dbReference>
<dbReference type="InterPro" id="IPR005552">
    <property type="entry name" value="Scramblase"/>
</dbReference>
<comment type="caution">
    <text evidence="3">The sequence shown here is derived from an EMBL/GenBank/DDBJ whole genome shotgun (WGS) entry which is preliminary data.</text>
</comment>